<comment type="caution">
    <text evidence="2">The sequence shown here is derived from an EMBL/GenBank/DDBJ whole genome shotgun (WGS) entry which is preliminary data.</text>
</comment>
<protein>
    <recommendedName>
        <fullName evidence="4">DUF2218 domain-containing protein</fullName>
    </recommendedName>
</protein>
<dbReference type="Pfam" id="PF09981">
    <property type="entry name" value="DUF2218"/>
    <property type="match status" value="1"/>
</dbReference>
<evidence type="ECO:0000256" key="1">
    <source>
        <dbReference type="SAM" id="MobiDB-lite"/>
    </source>
</evidence>
<dbReference type="AlphaFoldDB" id="A0A318S1E8"/>
<evidence type="ECO:0000313" key="3">
    <source>
        <dbReference type="Proteomes" id="UP000248326"/>
    </source>
</evidence>
<dbReference type="EMBL" id="QJSX01000031">
    <property type="protein sequence ID" value="PYE48351.1"/>
    <property type="molecule type" value="Genomic_DNA"/>
</dbReference>
<reference evidence="2 3" key="1">
    <citation type="submission" date="2018-06" db="EMBL/GenBank/DDBJ databases">
        <title>Genomic Encyclopedia of Type Strains, Phase IV (KMG-IV): sequencing the most valuable type-strain genomes for metagenomic binning, comparative biology and taxonomic classification.</title>
        <authorList>
            <person name="Goeker M."/>
        </authorList>
    </citation>
    <scope>NUCLEOTIDE SEQUENCE [LARGE SCALE GENOMIC DNA]</scope>
    <source>
        <strain evidence="2 3">DSM 18048</strain>
    </source>
</reference>
<dbReference type="Proteomes" id="UP000248326">
    <property type="component" value="Unassembled WGS sequence"/>
</dbReference>
<proteinExistence type="predicted"/>
<name>A0A318S1E8_9DEIO</name>
<evidence type="ECO:0008006" key="4">
    <source>
        <dbReference type="Google" id="ProtNLM"/>
    </source>
</evidence>
<dbReference type="Gene3D" id="3.30.310.50">
    <property type="entry name" value="Alpha-D-phosphohexomutase, C-terminal domain"/>
    <property type="match status" value="1"/>
</dbReference>
<dbReference type="InterPro" id="IPR014543">
    <property type="entry name" value="UCP028291"/>
</dbReference>
<sequence>MTLSTDHAFTSRDDVAATAPVRYDKQRLSHLSRKVECVTDGNVHTATGQCTARIVVGNDVLTLLAADQTQVELARIKDALGSHLERFGHYVALTANWDRRNPRPAVAHSADGTSLSVMERTP</sequence>
<evidence type="ECO:0000313" key="2">
    <source>
        <dbReference type="EMBL" id="PYE48351.1"/>
    </source>
</evidence>
<feature type="region of interest" description="Disordered" evidence="1">
    <location>
        <begin position="102"/>
        <end position="122"/>
    </location>
</feature>
<dbReference type="OrthoDB" id="9806511at2"/>
<accession>A0A318S1E8</accession>
<keyword evidence="3" id="KW-1185">Reference proteome</keyword>
<dbReference type="RefSeq" id="WP_110888972.1">
    <property type="nucleotide sequence ID" value="NZ_QJSX01000031.1"/>
</dbReference>
<gene>
    <name evidence="2" type="ORF">DES52_13121</name>
</gene>
<organism evidence="2 3">
    <name type="scientific">Deinococcus yavapaiensis KR-236</name>
    <dbReference type="NCBI Taxonomy" id="694435"/>
    <lineage>
        <taxon>Bacteria</taxon>
        <taxon>Thermotogati</taxon>
        <taxon>Deinococcota</taxon>
        <taxon>Deinococci</taxon>
        <taxon>Deinococcales</taxon>
        <taxon>Deinococcaceae</taxon>
        <taxon>Deinococcus</taxon>
    </lineage>
</organism>